<dbReference type="AlphaFoldDB" id="A0A1T4YRP4"/>
<reference evidence="4" key="1">
    <citation type="submission" date="2017-02" db="EMBL/GenBank/DDBJ databases">
        <authorList>
            <person name="Varghese N."/>
            <person name="Submissions S."/>
        </authorList>
    </citation>
    <scope>NUCLEOTIDE SEQUENCE [LARGE SCALE GENOMIC DNA]</scope>
    <source>
        <strain evidence="4">9H-4</strain>
    </source>
</reference>
<dbReference type="EMBL" id="LT796768">
    <property type="protein sequence ID" value="SKB04524.1"/>
    <property type="molecule type" value="Genomic_DNA"/>
</dbReference>
<dbReference type="InterPro" id="IPR001753">
    <property type="entry name" value="Enoyl-CoA_hydra/iso"/>
</dbReference>
<dbReference type="Gene3D" id="3.90.226.10">
    <property type="entry name" value="2-enoyl-CoA Hydratase, Chain A, domain 1"/>
    <property type="match status" value="1"/>
</dbReference>
<dbReference type="PROSITE" id="PS00166">
    <property type="entry name" value="ENOYL_COA_HYDRATASE"/>
    <property type="match status" value="1"/>
</dbReference>
<comment type="similarity">
    <text evidence="1 2">Belongs to the enoyl-CoA hydratase/isomerase family.</text>
</comment>
<dbReference type="STRING" id="1736691.SAMN06295964_0599"/>
<dbReference type="InterPro" id="IPR029045">
    <property type="entry name" value="ClpP/crotonase-like_dom_sf"/>
</dbReference>
<name>A0A1T4YRP4_9ACTN</name>
<dbReference type="NCBIfam" id="NF005126">
    <property type="entry name" value="PRK06563.1"/>
    <property type="match status" value="1"/>
</dbReference>
<evidence type="ECO:0000256" key="2">
    <source>
        <dbReference type="RuleBase" id="RU003707"/>
    </source>
</evidence>
<dbReference type="Gene3D" id="1.10.12.10">
    <property type="entry name" value="Lyase 2-enoyl-coa Hydratase, Chain A, domain 2"/>
    <property type="match status" value="1"/>
</dbReference>
<dbReference type="GO" id="GO:0003824">
    <property type="term" value="F:catalytic activity"/>
    <property type="evidence" value="ECO:0007669"/>
    <property type="project" value="InterPro"/>
</dbReference>
<gene>
    <name evidence="3" type="ORF">SAMN06295964_0599</name>
</gene>
<evidence type="ECO:0000313" key="4">
    <source>
        <dbReference type="Proteomes" id="UP000191040"/>
    </source>
</evidence>
<proteinExistence type="inferred from homology"/>
<dbReference type="PANTHER" id="PTHR43802">
    <property type="entry name" value="ENOYL-COA HYDRATASE"/>
    <property type="match status" value="1"/>
</dbReference>
<dbReference type="CDD" id="cd06558">
    <property type="entry name" value="crotonase-like"/>
    <property type="match status" value="1"/>
</dbReference>
<sequence>MSTEENRPDGVVRTEVRSNVLVITLSRPEKLNALNANLFDGISAAYARYEADPDLRCALLRADGSSFSVGADLTVLPAMVEAGDEAADPDRFDPFGLEGRRLSKPVVAAVHGMCLAGGLEIALAADIIVAAEGTRLGQPEPVRGLFAFGGAVIRWQQRVGWGNAQRYLLTGDLLGVDEGHRIGLVQEVVPEDQLFDTAFGIAQRIADAAPLGVRYGLEVSRAAADQGFEAAVHLLVARRAEIVRTQDVAEGLQSFMERRPGRYVGR</sequence>
<evidence type="ECO:0000256" key="1">
    <source>
        <dbReference type="ARBA" id="ARBA00005254"/>
    </source>
</evidence>
<organism evidence="3 4">
    <name type="scientific">Aeromicrobium choanae</name>
    <dbReference type="NCBI Taxonomy" id="1736691"/>
    <lineage>
        <taxon>Bacteria</taxon>
        <taxon>Bacillati</taxon>
        <taxon>Actinomycetota</taxon>
        <taxon>Actinomycetes</taxon>
        <taxon>Propionibacteriales</taxon>
        <taxon>Nocardioidaceae</taxon>
        <taxon>Aeromicrobium</taxon>
    </lineage>
</organism>
<evidence type="ECO:0000313" key="3">
    <source>
        <dbReference type="EMBL" id="SKB04524.1"/>
    </source>
</evidence>
<dbReference type="SUPFAM" id="SSF52096">
    <property type="entry name" value="ClpP/crotonase"/>
    <property type="match status" value="1"/>
</dbReference>
<dbReference type="Proteomes" id="UP000191040">
    <property type="component" value="Chromosome I"/>
</dbReference>
<dbReference type="PANTHER" id="PTHR43802:SF1">
    <property type="entry name" value="IP11341P-RELATED"/>
    <property type="match status" value="1"/>
</dbReference>
<dbReference type="Pfam" id="PF00378">
    <property type="entry name" value="ECH_1"/>
    <property type="match status" value="1"/>
</dbReference>
<keyword evidence="4" id="KW-1185">Reference proteome</keyword>
<dbReference type="RefSeq" id="WP_078698779.1">
    <property type="nucleotide sequence ID" value="NZ_LT796768.1"/>
</dbReference>
<dbReference type="InterPro" id="IPR018376">
    <property type="entry name" value="Enoyl-CoA_hyd/isom_CS"/>
</dbReference>
<dbReference type="OrthoDB" id="4470569at2"/>
<protein>
    <submittedName>
        <fullName evidence="3">Enoyl-CoA hydratase/carnithine racemase</fullName>
    </submittedName>
</protein>
<dbReference type="InterPro" id="IPR014748">
    <property type="entry name" value="Enoyl-CoA_hydra_C"/>
</dbReference>
<accession>A0A1T4YRP4</accession>